<evidence type="ECO:0000313" key="1">
    <source>
        <dbReference type="EMBL" id="KAJ5182112.1"/>
    </source>
</evidence>
<evidence type="ECO:0000313" key="2">
    <source>
        <dbReference type="Proteomes" id="UP001150942"/>
    </source>
</evidence>
<name>A0A9W9IQK5_9EURO</name>
<dbReference type="AlphaFoldDB" id="A0A9W9IQK5"/>
<keyword evidence="2" id="KW-1185">Reference proteome</keyword>
<gene>
    <name evidence="1" type="ORF">N7449_012259</name>
</gene>
<accession>A0A9W9IQK5</accession>
<dbReference type="EMBL" id="JAPQKQ010000009">
    <property type="protein sequence ID" value="KAJ5182112.1"/>
    <property type="molecule type" value="Genomic_DNA"/>
</dbReference>
<proteinExistence type="predicted"/>
<comment type="caution">
    <text evidence="1">The sequence shown here is derived from an EMBL/GenBank/DDBJ whole genome shotgun (WGS) entry which is preliminary data.</text>
</comment>
<sequence length="159" mass="17992">MSHTRALPFGTKSIRSVSDLENYLEGLNTNDPLAFIPYFTPDSIFKWSGQPDRSVYEFLDWVLDVHLTVTEKLCLRKAIFNGDGTVIAAEVTMQFRGNDSFETDNFVGKWGPVWPGNGPLVKAYVWYTLDKDGHIIEAIEDAHLLKAATRPSRIDKSRL</sequence>
<evidence type="ECO:0008006" key="3">
    <source>
        <dbReference type="Google" id="ProtNLM"/>
    </source>
</evidence>
<dbReference type="SUPFAM" id="SSF54427">
    <property type="entry name" value="NTF2-like"/>
    <property type="match status" value="1"/>
</dbReference>
<dbReference type="Proteomes" id="UP001150942">
    <property type="component" value="Unassembled WGS sequence"/>
</dbReference>
<organism evidence="1 2">
    <name type="scientific">Penicillium cf. viridicatum</name>
    <dbReference type="NCBI Taxonomy" id="2972119"/>
    <lineage>
        <taxon>Eukaryota</taxon>
        <taxon>Fungi</taxon>
        <taxon>Dikarya</taxon>
        <taxon>Ascomycota</taxon>
        <taxon>Pezizomycotina</taxon>
        <taxon>Eurotiomycetes</taxon>
        <taxon>Eurotiomycetidae</taxon>
        <taxon>Eurotiales</taxon>
        <taxon>Aspergillaceae</taxon>
        <taxon>Penicillium</taxon>
    </lineage>
</organism>
<dbReference type="OrthoDB" id="4270785at2759"/>
<protein>
    <recommendedName>
        <fullName evidence="3">SnoaL-like domain-containing protein</fullName>
    </recommendedName>
</protein>
<dbReference type="InterPro" id="IPR032710">
    <property type="entry name" value="NTF2-like_dom_sf"/>
</dbReference>
<reference evidence="1" key="1">
    <citation type="submission" date="2022-11" db="EMBL/GenBank/DDBJ databases">
        <authorList>
            <person name="Petersen C."/>
        </authorList>
    </citation>
    <scope>NUCLEOTIDE SEQUENCE</scope>
    <source>
        <strain evidence="1">IBT 20477</strain>
    </source>
</reference>
<reference evidence="1" key="2">
    <citation type="journal article" date="2023" name="IMA Fungus">
        <title>Comparative genomic study of the Penicillium genus elucidates a diverse pangenome and 15 lateral gene transfer events.</title>
        <authorList>
            <person name="Petersen C."/>
            <person name="Sorensen T."/>
            <person name="Nielsen M.R."/>
            <person name="Sondergaard T.E."/>
            <person name="Sorensen J.L."/>
            <person name="Fitzpatrick D.A."/>
            <person name="Frisvad J.C."/>
            <person name="Nielsen K.L."/>
        </authorList>
    </citation>
    <scope>NUCLEOTIDE SEQUENCE</scope>
    <source>
        <strain evidence="1">IBT 20477</strain>
    </source>
</reference>